<feature type="compositionally biased region" description="Low complexity" evidence="3">
    <location>
        <begin position="344"/>
        <end position="377"/>
    </location>
</feature>
<dbReference type="PANTHER" id="PTHR45641">
    <property type="entry name" value="TETRATRICOPEPTIDE REPEAT PROTEIN (AFU_ORTHOLOGUE AFUA_6G03870)"/>
    <property type="match status" value="1"/>
</dbReference>
<protein>
    <submittedName>
        <fullName evidence="5">DUF4037 domain-containing protein</fullName>
    </submittedName>
</protein>
<dbReference type="Pfam" id="PF13228">
    <property type="entry name" value="DUF4037"/>
    <property type="match status" value="1"/>
</dbReference>
<feature type="domain" description="DUF4037" evidence="4">
    <location>
        <begin position="556"/>
        <end position="658"/>
    </location>
</feature>
<keyword evidence="2" id="KW-0802">TPR repeat</keyword>
<reference evidence="5 6" key="1">
    <citation type="journal article" date="2021" name="Environ. Microbiol.">
        <title>Genetic insights into the dark matter of the mammalian gut microbiota through targeted genome reconstruction.</title>
        <authorList>
            <person name="Lugli G.A."/>
            <person name="Alessandri G."/>
            <person name="Milani C."/>
            <person name="Viappiani A."/>
            <person name="Fontana F."/>
            <person name="Tarracchini C."/>
            <person name="Mancabelli L."/>
            <person name="Argentini C."/>
            <person name="Ruiz L."/>
            <person name="Margolles A."/>
            <person name="van Sinderen D."/>
            <person name="Turroni F."/>
            <person name="Ventura M."/>
        </authorList>
    </citation>
    <scope>NUCLEOTIDE SEQUENCE [LARGE SCALE GENOMIC DNA]</scope>
    <source>
        <strain evidence="5 6">LC6</strain>
    </source>
</reference>
<feature type="region of interest" description="Disordered" evidence="3">
    <location>
        <begin position="496"/>
        <end position="525"/>
    </location>
</feature>
<feature type="region of interest" description="Disordered" evidence="3">
    <location>
        <begin position="17"/>
        <end position="40"/>
    </location>
</feature>
<evidence type="ECO:0000313" key="6">
    <source>
        <dbReference type="Proteomes" id="UP000711736"/>
    </source>
</evidence>
<dbReference type="SUPFAM" id="SSF48452">
    <property type="entry name" value="TPR-like"/>
    <property type="match status" value="1"/>
</dbReference>
<keyword evidence="6" id="KW-1185">Reference proteome</keyword>
<dbReference type="RefSeq" id="WP_214376806.1">
    <property type="nucleotide sequence ID" value="NZ_JAFEJU010000006.1"/>
</dbReference>
<evidence type="ECO:0000259" key="4">
    <source>
        <dbReference type="Pfam" id="PF13228"/>
    </source>
</evidence>
<dbReference type="EMBL" id="JAFEJU010000006">
    <property type="protein sequence ID" value="MBT1175610.1"/>
    <property type="molecule type" value="Genomic_DNA"/>
</dbReference>
<dbReference type="InterPro" id="IPR025117">
    <property type="entry name" value="DUF4037"/>
</dbReference>
<evidence type="ECO:0000256" key="3">
    <source>
        <dbReference type="SAM" id="MobiDB-lite"/>
    </source>
</evidence>
<comment type="caution">
    <text evidence="5">The sequence shown here is derived from an EMBL/GenBank/DDBJ whole genome shotgun (WGS) entry which is preliminary data.</text>
</comment>
<evidence type="ECO:0000256" key="2">
    <source>
        <dbReference type="ARBA" id="ARBA00022803"/>
    </source>
</evidence>
<feature type="region of interest" description="Disordered" evidence="3">
    <location>
        <begin position="338"/>
        <end position="377"/>
    </location>
</feature>
<dbReference type="Gene3D" id="1.25.40.10">
    <property type="entry name" value="Tetratricopeptide repeat domain"/>
    <property type="match status" value="2"/>
</dbReference>
<dbReference type="Pfam" id="PF13374">
    <property type="entry name" value="TPR_10"/>
    <property type="match status" value="1"/>
</dbReference>
<feature type="compositionally biased region" description="Low complexity" evidence="3">
    <location>
        <begin position="499"/>
        <end position="512"/>
    </location>
</feature>
<dbReference type="Proteomes" id="UP000711736">
    <property type="component" value="Unassembled WGS sequence"/>
</dbReference>
<dbReference type="SMART" id="SM00028">
    <property type="entry name" value="TPR"/>
    <property type="match status" value="4"/>
</dbReference>
<gene>
    <name evidence="5" type="ORF">JS530_08895</name>
</gene>
<dbReference type="PANTHER" id="PTHR45641:SF19">
    <property type="entry name" value="NEPHROCYSTIN-3"/>
    <property type="match status" value="1"/>
</dbReference>
<evidence type="ECO:0000256" key="1">
    <source>
        <dbReference type="ARBA" id="ARBA00022737"/>
    </source>
</evidence>
<dbReference type="InterPro" id="IPR019734">
    <property type="entry name" value="TPR_rpt"/>
</dbReference>
<keyword evidence="1" id="KW-0677">Repeat</keyword>
<dbReference type="InterPro" id="IPR011990">
    <property type="entry name" value="TPR-like_helical_dom_sf"/>
</dbReference>
<dbReference type="Pfam" id="PF13424">
    <property type="entry name" value="TPR_12"/>
    <property type="match status" value="1"/>
</dbReference>
<sequence>MVDEDALLKQFAAQFAHGPGDLDDTTGLPENDGGNAATDDDAYADTAIFGNDSYSSDPDSVAADEAPATFDTDAFLKGLDDIFNRHAAANEAGPYLDQAAINAENAGDEAGLLTVLNETLGFNRSQGKHKENQWIVQRAIELALRMGLEGSEVWATTLINCATAMRAAKHYNQAEDLYTQALACAQKVYPANDRRLAALHNNLSMLYSETDRLTQAEQELRQALTIIEASSVNPDADIDVASSHTNLALVLLQEGKLQDAHNHAAQALTIYATGKLTHSAHYASALAGFAQVLYAEQHYGEAAAHYRKALAVIAECYGTDTDYYRITAENLREAEAKAGTVTETSATNAATKDADAAETSNDSNGTKTTTAADSTSTAAGSDAAAAPVCPVSGLKLGREFWTQVGKPMIAQRYSDYAARIAAGLVGHGSECYGFDDRYSQDHDFGPRFCLWLNDEDYAAIGAPLLADYDALPRDFTVDAQGAVHFAGAAGSSLAHTSADDSGSSTTATSADAQHYSPATPRAQGANRRDGVFRIGDFFTAITGYATAPAQDAPHEWLMLDEATLAAATNGAVFQDPTGEFSAVRQGFKDMPEDVRLSLISKRLGMIAQAGQYNLPRSLKRGDGAAAWLSVNEFVHATASLVFLINKPLIVGYLPYYKWQFAALRKLSGSMFALLPDVCEQLETVMRLSSAACYGGAGFGEGGKGAAPAAETIAGTVEHIAAAIVKELQRERLTTSSETFLEWQRPYVEEHIQSSNPVLRSL</sequence>
<proteinExistence type="predicted"/>
<evidence type="ECO:0000313" key="5">
    <source>
        <dbReference type="EMBL" id="MBT1175610.1"/>
    </source>
</evidence>
<organism evidence="5 6">
    <name type="scientific">Bifidobacterium colobi</name>
    <dbReference type="NCBI Taxonomy" id="2809026"/>
    <lineage>
        <taxon>Bacteria</taxon>
        <taxon>Bacillati</taxon>
        <taxon>Actinomycetota</taxon>
        <taxon>Actinomycetes</taxon>
        <taxon>Bifidobacteriales</taxon>
        <taxon>Bifidobacteriaceae</taxon>
        <taxon>Bifidobacterium</taxon>
    </lineage>
</organism>
<name>A0ABS5UXW7_9BIFI</name>
<accession>A0ABS5UXW7</accession>